<reference evidence="1 2" key="1">
    <citation type="submission" date="2021-06" db="EMBL/GenBank/DDBJ databases">
        <title>Caerostris extrusa draft genome.</title>
        <authorList>
            <person name="Kono N."/>
            <person name="Arakawa K."/>
        </authorList>
    </citation>
    <scope>NUCLEOTIDE SEQUENCE [LARGE SCALE GENOMIC DNA]</scope>
</reference>
<dbReference type="EMBL" id="BPLR01021311">
    <property type="protein sequence ID" value="GIX88335.1"/>
    <property type="molecule type" value="Genomic_DNA"/>
</dbReference>
<sequence length="135" mass="15330">MDTVLFVPMVAWVEPVFRKSDTSTSVLRACSVVMFINCLSFSLGSKDKIQLMFYFRYLSTQDRSLFVDTPSQAAKPERLTWISTLFEICARYYCPGHNPTNNRGILFLTNIPLLVYLKKAALDATQDSRDTGPLC</sequence>
<name>A0AAV4NVL3_CAEEX</name>
<evidence type="ECO:0000313" key="1">
    <source>
        <dbReference type="EMBL" id="GIX88335.1"/>
    </source>
</evidence>
<organism evidence="1 2">
    <name type="scientific">Caerostris extrusa</name>
    <name type="common">Bark spider</name>
    <name type="synonym">Caerostris bankana</name>
    <dbReference type="NCBI Taxonomy" id="172846"/>
    <lineage>
        <taxon>Eukaryota</taxon>
        <taxon>Metazoa</taxon>
        <taxon>Ecdysozoa</taxon>
        <taxon>Arthropoda</taxon>
        <taxon>Chelicerata</taxon>
        <taxon>Arachnida</taxon>
        <taxon>Araneae</taxon>
        <taxon>Araneomorphae</taxon>
        <taxon>Entelegynae</taxon>
        <taxon>Araneoidea</taxon>
        <taxon>Araneidae</taxon>
        <taxon>Caerostris</taxon>
    </lineage>
</organism>
<dbReference type="AlphaFoldDB" id="A0AAV4NVL3"/>
<accession>A0AAV4NVL3</accession>
<protein>
    <submittedName>
        <fullName evidence="1">Uncharacterized protein</fullName>
    </submittedName>
</protein>
<comment type="caution">
    <text evidence="1">The sequence shown here is derived from an EMBL/GenBank/DDBJ whole genome shotgun (WGS) entry which is preliminary data.</text>
</comment>
<evidence type="ECO:0000313" key="2">
    <source>
        <dbReference type="Proteomes" id="UP001054945"/>
    </source>
</evidence>
<dbReference type="Proteomes" id="UP001054945">
    <property type="component" value="Unassembled WGS sequence"/>
</dbReference>
<keyword evidence="2" id="KW-1185">Reference proteome</keyword>
<gene>
    <name evidence="1" type="ORF">CEXT_759381</name>
</gene>
<proteinExistence type="predicted"/>